<dbReference type="Gene3D" id="2.60.120.10">
    <property type="entry name" value="Jelly Rolls"/>
    <property type="match status" value="1"/>
</dbReference>
<dbReference type="Proteomes" id="UP000198649">
    <property type="component" value="Unassembled WGS sequence"/>
</dbReference>
<dbReference type="EMBL" id="FOQG01000013">
    <property type="protein sequence ID" value="SFI80021.1"/>
    <property type="molecule type" value="Genomic_DNA"/>
</dbReference>
<dbReference type="InterPro" id="IPR011051">
    <property type="entry name" value="RmlC_Cupin_sf"/>
</dbReference>
<dbReference type="PANTHER" id="PTHR33387:SF3">
    <property type="entry name" value="DUF985 DOMAIN-CONTAINING PROTEIN"/>
    <property type="match status" value="1"/>
</dbReference>
<accession>A0A1I3L5M6</accession>
<dbReference type="Pfam" id="PF00583">
    <property type="entry name" value="Acetyltransf_1"/>
    <property type="match status" value="1"/>
</dbReference>
<dbReference type="InterPro" id="IPR016181">
    <property type="entry name" value="Acyl_CoA_acyltransferase"/>
</dbReference>
<dbReference type="InterPro" id="IPR009327">
    <property type="entry name" value="Cupin_DUF985"/>
</dbReference>
<feature type="domain" description="N-acetyltransferase" evidence="1">
    <location>
        <begin position="4"/>
        <end position="161"/>
    </location>
</feature>
<dbReference type="CDD" id="cd06121">
    <property type="entry name" value="cupin_YML079wp"/>
    <property type="match status" value="1"/>
</dbReference>
<dbReference type="PROSITE" id="PS51186">
    <property type="entry name" value="GNAT"/>
    <property type="match status" value="1"/>
</dbReference>
<dbReference type="Gene3D" id="3.40.630.30">
    <property type="match status" value="1"/>
</dbReference>
<evidence type="ECO:0000259" key="1">
    <source>
        <dbReference type="PROSITE" id="PS51186"/>
    </source>
</evidence>
<dbReference type="AlphaFoldDB" id="A0A1I3L5M6"/>
<dbReference type="PANTHER" id="PTHR33387">
    <property type="entry name" value="RMLC-LIKE JELLY ROLL FOLD PROTEIN"/>
    <property type="match status" value="1"/>
</dbReference>
<dbReference type="CDD" id="cd04301">
    <property type="entry name" value="NAT_SF"/>
    <property type="match status" value="1"/>
</dbReference>
<dbReference type="Pfam" id="PF06172">
    <property type="entry name" value="Cupin_5"/>
    <property type="match status" value="1"/>
</dbReference>
<dbReference type="SUPFAM" id="SSF55729">
    <property type="entry name" value="Acyl-CoA N-acyltransferases (Nat)"/>
    <property type="match status" value="1"/>
</dbReference>
<organism evidence="2 3">
    <name type="scientific">Nocardioides psychrotolerans</name>
    <dbReference type="NCBI Taxonomy" id="1005945"/>
    <lineage>
        <taxon>Bacteria</taxon>
        <taxon>Bacillati</taxon>
        <taxon>Actinomycetota</taxon>
        <taxon>Actinomycetes</taxon>
        <taxon>Propionibacteriales</taxon>
        <taxon>Nocardioidaceae</taxon>
        <taxon>Nocardioides</taxon>
    </lineage>
</organism>
<proteinExistence type="predicted"/>
<dbReference type="RefSeq" id="WP_218031252.1">
    <property type="nucleotide sequence ID" value="NZ_BKAF01000016.1"/>
</dbReference>
<dbReference type="STRING" id="1005945.SAMN05216561_11334"/>
<dbReference type="GO" id="GO:0016747">
    <property type="term" value="F:acyltransferase activity, transferring groups other than amino-acyl groups"/>
    <property type="evidence" value="ECO:0007669"/>
    <property type="project" value="InterPro"/>
</dbReference>
<dbReference type="SUPFAM" id="SSF51182">
    <property type="entry name" value="RmlC-like cupins"/>
    <property type="match status" value="1"/>
</dbReference>
<evidence type="ECO:0000313" key="2">
    <source>
        <dbReference type="EMBL" id="SFI80021.1"/>
    </source>
</evidence>
<dbReference type="InterPro" id="IPR039935">
    <property type="entry name" value="YML079W-like"/>
</dbReference>
<name>A0A1I3L5M6_9ACTN</name>
<dbReference type="InterPro" id="IPR014710">
    <property type="entry name" value="RmlC-like_jellyroll"/>
</dbReference>
<gene>
    <name evidence="2" type="ORF">SAMN05216561_11334</name>
</gene>
<sequence>MSELVLRPATPDDVEAVASIWDTGWHDGHDGHVPDELTAVRTPASFRTRTADRIAQTTLAVVDGAVAGFVTVVDAELEQVFVDRRHRGTGVAAALMAAGLRRVAATGHERAWLVAAVGNARARRFYEREGWVDEGVVDYAAEGPDGPILVPNHRYVRHLRRPALAVVHDLQPHPEGGWYRQTWASPVSVTLPDGRIRPTATLIYFLLPAGESSAWHRVASDELWLVHTGVVTIELGGDGPLPVAGPSVVVDAGRPQALVPNGVWQRTVLSPDDALVSCLVSPGFDFADFELA</sequence>
<keyword evidence="3" id="KW-1185">Reference proteome</keyword>
<reference evidence="2 3" key="1">
    <citation type="submission" date="2016-10" db="EMBL/GenBank/DDBJ databases">
        <authorList>
            <person name="de Groot N.N."/>
        </authorList>
    </citation>
    <scope>NUCLEOTIDE SEQUENCE [LARGE SCALE GENOMIC DNA]</scope>
    <source>
        <strain evidence="2 3">CGMCC 1.11156</strain>
    </source>
</reference>
<protein>
    <submittedName>
        <fullName evidence="2">Predicted sugar epimerase, cupin superfamily</fullName>
    </submittedName>
</protein>
<evidence type="ECO:0000313" key="3">
    <source>
        <dbReference type="Proteomes" id="UP000198649"/>
    </source>
</evidence>
<dbReference type="InterPro" id="IPR000182">
    <property type="entry name" value="GNAT_dom"/>
</dbReference>